<dbReference type="InterPro" id="IPR023214">
    <property type="entry name" value="HAD_sf"/>
</dbReference>
<dbReference type="EMBL" id="JAENIJ010000007">
    <property type="protein sequence ID" value="MBK1882007.1"/>
    <property type="molecule type" value="Genomic_DNA"/>
</dbReference>
<comment type="subcellular location">
    <subcellularLocation>
        <location evidence="8">Cell membrane</location>
    </subcellularLocation>
    <subcellularLocation>
        <location evidence="1">Membrane</location>
    </subcellularLocation>
</comment>
<keyword evidence="8" id="KW-0479">Metal-binding</keyword>
<feature type="transmembrane region" description="Helical" evidence="8">
    <location>
        <begin position="263"/>
        <end position="279"/>
    </location>
</feature>
<dbReference type="GO" id="GO:0005524">
    <property type="term" value="F:ATP binding"/>
    <property type="evidence" value="ECO:0007669"/>
    <property type="project" value="UniProtKB-UniRule"/>
</dbReference>
<dbReference type="Gene3D" id="3.40.50.1000">
    <property type="entry name" value="HAD superfamily/HAD-like"/>
    <property type="match status" value="1"/>
</dbReference>
<evidence type="ECO:0000256" key="4">
    <source>
        <dbReference type="ARBA" id="ARBA00022989"/>
    </source>
</evidence>
<keyword evidence="8" id="KW-0547">Nucleotide-binding</keyword>
<feature type="transmembrane region" description="Helical" evidence="8">
    <location>
        <begin position="94"/>
        <end position="121"/>
    </location>
</feature>
<dbReference type="InterPro" id="IPR051014">
    <property type="entry name" value="Cation_Transport_ATPase_IB"/>
</dbReference>
<comment type="similarity">
    <text evidence="2 8">Belongs to the cation transport ATPase (P-type) (TC 3.A.3) family. Type IB subfamily.</text>
</comment>
<dbReference type="Pfam" id="PF00702">
    <property type="entry name" value="Hydrolase"/>
    <property type="match status" value="1"/>
</dbReference>
<dbReference type="PRINTS" id="PR00119">
    <property type="entry name" value="CATATPASE"/>
</dbReference>
<evidence type="ECO:0000256" key="8">
    <source>
        <dbReference type="RuleBase" id="RU362081"/>
    </source>
</evidence>
<dbReference type="SUPFAM" id="SSF56784">
    <property type="entry name" value="HAD-like"/>
    <property type="match status" value="1"/>
</dbReference>
<keyword evidence="3 8" id="KW-0812">Transmembrane</keyword>
<evidence type="ECO:0000259" key="9">
    <source>
        <dbReference type="Pfam" id="PF00122"/>
    </source>
</evidence>
<dbReference type="Gene3D" id="2.70.150.10">
    <property type="entry name" value="Calcium-transporting ATPase, cytoplasmic transduction domain A"/>
    <property type="match status" value="1"/>
</dbReference>
<dbReference type="InterPro" id="IPR001757">
    <property type="entry name" value="P_typ_ATPase"/>
</dbReference>
<name>A0A934VTZ8_9BACT</name>
<evidence type="ECO:0000313" key="11">
    <source>
        <dbReference type="Proteomes" id="UP000603141"/>
    </source>
</evidence>
<dbReference type="NCBIfam" id="TIGR01525">
    <property type="entry name" value="ATPase-IB_hvy"/>
    <property type="match status" value="1"/>
</dbReference>
<organism evidence="10 11">
    <name type="scientific">Luteolibacter pohnpeiensis</name>
    <dbReference type="NCBI Taxonomy" id="454153"/>
    <lineage>
        <taxon>Bacteria</taxon>
        <taxon>Pseudomonadati</taxon>
        <taxon>Verrucomicrobiota</taxon>
        <taxon>Verrucomicrobiia</taxon>
        <taxon>Verrucomicrobiales</taxon>
        <taxon>Verrucomicrobiaceae</taxon>
        <taxon>Luteolibacter</taxon>
    </lineage>
</organism>
<feature type="transmembrane region" description="Helical" evidence="8">
    <location>
        <begin position="583"/>
        <end position="600"/>
    </location>
</feature>
<keyword evidence="11" id="KW-1185">Reference proteome</keyword>
<keyword evidence="5 8" id="KW-0472">Membrane</keyword>
<dbReference type="InterPro" id="IPR023299">
    <property type="entry name" value="ATPase_P-typ_cyto_dom_N"/>
</dbReference>
<dbReference type="NCBIfam" id="TIGR01494">
    <property type="entry name" value="ATPase_P-type"/>
    <property type="match status" value="1"/>
</dbReference>
<feature type="transmembrane region" description="Helical" evidence="8">
    <location>
        <begin position="58"/>
        <end position="74"/>
    </location>
</feature>
<dbReference type="GO" id="GO:0016887">
    <property type="term" value="F:ATP hydrolysis activity"/>
    <property type="evidence" value="ECO:0007669"/>
    <property type="project" value="InterPro"/>
</dbReference>
<dbReference type="InterPro" id="IPR008250">
    <property type="entry name" value="ATPase_P-typ_transduc_dom_A_sf"/>
</dbReference>
<dbReference type="GO" id="GO:0005886">
    <property type="term" value="C:plasma membrane"/>
    <property type="evidence" value="ECO:0007669"/>
    <property type="project" value="UniProtKB-SubCell"/>
</dbReference>
<dbReference type="PROSITE" id="PS00154">
    <property type="entry name" value="ATPASE_E1_E2"/>
    <property type="match status" value="1"/>
</dbReference>
<feature type="transmembrane region" description="Helical" evidence="8">
    <location>
        <begin position="285"/>
        <end position="312"/>
    </location>
</feature>
<dbReference type="SUPFAM" id="SSF81653">
    <property type="entry name" value="Calcium ATPase, transduction domain A"/>
    <property type="match status" value="1"/>
</dbReference>
<evidence type="ECO:0000256" key="6">
    <source>
        <dbReference type="ARBA" id="ARBA00039097"/>
    </source>
</evidence>
<dbReference type="EC" id="7.2.2.12" evidence="6"/>
<comment type="caution">
    <text evidence="10">The sequence shown here is derived from an EMBL/GenBank/DDBJ whole genome shotgun (WGS) entry which is preliminary data.</text>
</comment>
<dbReference type="PANTHER" id="PTHR48085:SF5">
    <property type="entry name" value="CADMIUM_ZINC-TRANSPORTING ATPASE HMA4-RELATED"/>
    <property type="match status" value="1"/>
</dbReference>
<evidence type="ECO:0000313" key="10">
    <source>
        <dbReference type="EMBL" id="MBK1882007.1"/>
    </source>
</evidence>
<dbReference type="InterPro" id="IPR023298">
    <property type="entry name" value="ATPase_P-typ_TM_dom_sf"/>
</dbReference>
<dbReference type="InterPro" id="IPR018303">
    <property type="entry name" value="ATPase_P-typ_P_site"/>
</dbReference>
<dbReference type="Gene3D" id="3.40.1110.10">
    <property type="entry name" value="Calcium-transporting ATPase, cytoplasmic domain N"/>
    <property type="match status" value="1"/>
</dbReference>
<dbReference type="AlphaFoldDB" id="A0A934VTZ8"/>
<protein>
    <recommendedName>
        <fullName evidence="6">P-type Zn(2+) transporter</fullName>
        <ecNumber evidence="6">7.2.2.12</ecNumber>
    </recommendedName>
</protein>
<dbReference type="Pfam" id="PF00122">
    <property type="entry name" value="E1-E2_ATPase"/>
    <property type="match status" value="1"/>
</dbReference>
<evidence type="ECO:0000256" key="5">
    <source>
        <dbReference type="ARBA" id="ARBA00023136"/>
    </source>
</evidence>
<keyword evidence="8" id="KW-1003">Cell membrane</keyword>
<feature type="transmembrane region" description="Helical" evidence="8">
    <location>
        <begin position="26"/>
        <end position="46"/>
    </location>
</feature>
<dbReference type="Proteomes" id="UP000603141">
    <property type="component" value="Unassembled WGS sequence"/>
</dbReference>
<reference evidence="10" key="1">
    <citation type="submission" date="2021-01" db="EMBL/GenBank/DDBJ databases">
        <title>Modified the classification status of verrucomicrobia.</title>
        <authorList>
            <person name="Feng X."/>
        </authorList>
    </citation>
    <scope>NUCLEOTIDE SEQUENCE</scope>
    <source>
        <strain evidence="10">KCTC 22041</strain>
    </source>
</reference>
<evidence type="ECO:0000256" key="3">
    <source>
        <dbReference type="ARBA" id="ARBA00022692"/>
    </source>
</evidence>
<gene>
    <name evidence="10" type="ORF">JIN85_06245</name>
</gene>
<comment type="catalytic activity">
    <reaction evidence="7">
        <text>Zn(2+)(in) + ATP + H2O = Zn(2+)(out) + ADP + phosphate + H(+)</text>
        <dbReference type="Rhea" id="RHEA:20621"/>
        <dbReference type="ChEBI" id="CHEBI:15377"/>
        <dbReference type="ChEBI" id="CHEBI:15378"/>
        <dbReference type="ChEBI" id="CHEBI:29105"/>
        <dbReference type="ChEBI" id="CHEBI:30616"/>
        <dbReference type="ChEBI" id="CHEBI:43474"/>
        <dbReference type="ChEBI" id="CHEBI:456216"/>
        <dbReference type="EC" id="7.2.2.12"/>
    </reaction>
</comment>
<dbReference type="InterPro" id="IPR059000">
    <property type="entry name" value="ATPase_P-type_domA"/>
</dbReference>
<dbReference type="GO" id="GO:0016463">
    <property type="term" value="F:P-type zinc transporter activity"/>
    <property type="evidence" value="ECO:0007669"/>
    <property type="project" value="UniProtKB-EC"/>
</dbReference>
<feature type="domain" description="P-type ATPase A" evidence="9">
    <location>
        <begin position="144"/>
        <end position="243"/>
    </location>
</feature>
<dbReference type="InterPro" id="IPR036412">
    <property type="entry name" value="HAD-like_sf"/>
</dbReference>
<sequence length="633" mass="67382">MNQSQAASPTPVEALPEPAVPLFSGIHLRATLVAIGVVCFLISLLLKWMRPDQQELSSLWAMAGLALSALPVFYDSLTSLKSDGFEATRYYMDQFVALAILACFATSQYATGIVVAAILIIGQILEERATLGVEEAIQSLTRLTRVKARRVCEDGSEETVDSSLLQPGNTIRLRPGDTVGADAEILTGHTTLDQASITGESLPVDAAPGTRIYAGTTNLTGSVDARVLLTGGDTVLGHVAAIVEEAKTSRAPVMRLIDDYTRYYMPVVLILVGFVLFFTRDVQRAISVIIVAMPCAFVLASPAAMVAALAVASRMGVLVKSSRSFEVAQGIDTVVFDKTGTLTTGRLAVTAIHPSASITESELLTLAASLEAGSTHPIARAIITATEERNLSYQQLPDITEVPGQGIHSGPFAIGRREFLSSRGIETPDTADTDSALHLAGHGVWLGSIQFIDTLRTEAKETVEALRQLGIEECLMLTGDRPAVAREISDLAGLDRYVASCLPQEKLEEVLSLKEAGRSVLVIGDGVNDAPALAAGDLGVAMGALGSDVAIKTSDIALMGNDLRHLSHFLALSDRTLSIINQNLLWGFLLIVLFIIISALGLVSPIIAACLHEFSAFFVIFNSARLLRFDEAS</sequence>
<dbReference type="SUPFAM" id="SSF81665">
    <property type="entry name" value="Calcium ATPase, transmembrane domain M"/>
    <property type="match status" value="1"/>
</dbReference>
<dbReference type="RefSeq" id="WP_200268722.1">
    <property type="nucleotide sequence ID" value="NZ_JAENIJ010000007.1"/>
</dbReference>
<dbReference type="GO" id="GO:0015086">
    <property type="term" value="F:cadmium ion transmembrane transporter activity"/>
    <property type="evidence" value="ECO:0007669"/>
    <property type="project" value="TreeGrafter"/>
</dbReference>
<proteinExistence type="inferred from homology"/>
<keyword evidence="8" id="KW-0067">ATP-binding</keyword>
<dbReference type="GO" id="GO:0046872">
    <property type="term" value="F:metal ion binding"/>
    <property type="evidence" value="ECO:0007669"/>
    <property type="project" value="UniProtKB-KW"/>
</dbReference>
<dbReference type="InterPro" id="IPR027256">
    <property type="entry name" value="P-typ_ATPase_IB"/>
</dbReference>
<keyword evidence="4 8" id="KW-1133">Transmembrane helix</keyword>
<dbReference type="PANTHER" id="PTHR48085">
    <property type="entry name" value="CADMIUM/ZINC-TRANSPORTING ATPASE HMA2-RELATED"/>
    <property type="match status" value="1"/>
</dbReference>
<accession>A0A934VTZ8</accession>
<evidence type="ECO:0000256" key="2">
    <source>
        <dbReference type="ARBA" id="ARBA00006024"/>
    </source>
</evidence>
<evidence type="ECO:0000256" key="1">
    <source>
        <dbReference type="ARBA" id="ARBA00004370"/>
    </source>
</evidence>
<evidence type="ECO:0000256" key="7">
    <source>
        <dbReference type="ARBA" id="ARBA00047308"/>
    </source>
</evidence>